<dbReference type="InterPro" id="IPR036942">
    <property type="entry name" value="Beta-barrel_TonB_sf"/>
</dbReference>
<keyword evidence="5" id="KW-1185">Reference proteome</keyword>
<dbReference type="EMBL" id="JAKWBL010000004">
    <property type="protein sequence ID" value="MCH5599643.1"/>
    <property type="molecule type" value="Genomic_DNA"/>
</dbReference>
<evidence type="ECO:0000313" key="5">
    <source>
        <dbReference type="Proteomes" id="UP001202248"/>
    </source>
</evidence>
<evidence type="ECO:0000256" key="1">
    <source>
        <dbReference type="ARBA" id="ARBA00004442"/>
    </source>
</evidence>
<accession>A0ABS9SMR6</accession>
<dbReference type="SUPFAM" id="SSF56935">
    <property type="entry name" value="Porins"/>
    <property type="match status" value="1"/>
</dbReference>
<dbReference type="Proteomes" id="UP001202248">
    <property type="component" value="Unassembled WGS sequence"/>
</dbReference>
<keyword evidence="4" id="KW-0675">Receptor</keyword>
<protein>
    <submittedName>
        <fullName evidence="4">TonB-dependent receptor</fullName>
    </submittedName>
</protein>
<evidence type="ECO:0000256" key="3">
    <source>
        <dbReference type="ARBA" id="ARBA00023237"/>
    </source>
</evidence>
<dbReference type="RefSeq" id="WP_240831683.1">
    <property type="nucleotide sequence ID" value="NZ_JAKWBL010000004.1"/>
</dbReference>
<organism evidence="4 5">
    <name type="scientific">Niabella ginsengisoli</name>
    <dbReference type="NCBI Taxonomy" id="522298"/>
    <lineage>
        <taxon>Bacteria</taxon>
        <taxon>Pseudomonadati</taxon>
        <taxon>Bacteroidota</taxon>
        <taxon>Chitinophagia</taxon>
        <taxon>Chitinophagales</taxon>
        <taxon>Chitinophagaceae</taxon>
        <taxon>Niabella</taxon>
    </lineage>
</organism>
<comment type="caution">
    <text evidence="4">The sequence shown here is derived from an EMBL/GenBank/DDBJ whole genome shotgun (WGS) entry which is preliminary data.</text>
</comment>
<comment type="subcellular location">
    <subcellularLocation>
        <location evidence="1">Cell outer membrane</location>
    </subcellularLocation>
</comment>
<evidence type="ECO:0000256" key="2">
    <source>
        <dbReference type="ARBA" id="ARBA00023136"/>
    </source>
</evidence>
<sequence length="187" mass="21177">MRVDWDIIKDLKISVIGGYTYGGYTSQRFLANQRLNETVTVGPGNLTQINGANYYKTLQQLLEYTKKLGDHEISILVGHSFEENRSDTSEAYRGGFVNNQLTQLDAGDAATQTNKGTATEWALDSYFGRLRYSYKNKYLVEGVLRHDGSSKFNPDNKYATFPPWRLVGGFLMRNFLKTPCHGLTILK</sequence>
<keyword evidence="3" id="KW-0998">Cell outer membrane</keyword>
<name>A0ABS9SMR6_9BACT</name>
<dbReference type="Gene3D" id="2.40.170.20">
    <property type="entry name" value="TonB-dependent receptor, beta-barrel domain"/>
    <property type="match status" value="1"/>
</dbReference>
<evidence type="ECO:0000313" key="4">
    <source>
        <dbReference type="EMBL" id="MCH5599643.1"/>
    </source>
</evidence>
<reference evidence="4 5" key="1">
    <citation type="submission" date="2022-02" db="EMBL/GenBank/DDBJ databases">
        <authorList>
            <person name="Min J."/>
        </authorList>
    </citation>
    <scope>NUCLEOTIDE SEQUENCE [LARGE SCALE GENOMIC DNA]</scope>
    <source>
        <strain evidence="4 5">GR10-1</strain>
    </source>
</reference>
<gene>
    <name evidence="4" type="ORF">MKP09_17875</name>
</gene>
<keyword evidence="2" id="KW-0472">Membrane</keyword>
<proteinExistence type="predicted"/>